<accession>C5ZX30</accession>
<dbReference type="InterPro" id="IPR029063">
    <property type="entry name" value="SAM-dependent_MTases_sf"/>
</dbReference>
<dbReference type="NCBIfam" id="TIGR02143">
    <property type="entry name" value="trmA_only"/>
    <property type="match status" value="1"/>
</dbReference>
<dbReference type="EMBL" id="CM000776">
    <property type="protein sequence ID" value="EES89698.1"/>
    <property type="molecule type" value="Genomic_DNA"/>
</dbReference>
<dbReference type="InterPro" id="IPR011869">
    <property type="entry name" value="TrmA_MeTrfase"/>
</dbReference>
<feature type="binding site" evidence="5">
    <location>
        <position position="299"/>
    </location>
    <ligand>
        <name>S-adenosyl-L-methionine</name>
        <dbReference type="ChEBI" id="CHEBI:59789"/>
    </ligand>
</feature>
<dbReference type="STRING" id="537970.HCAN_0984"/>
<feature type="binding site" evidence="5">
    <location>
        <position position="190"/>
    </location>
    <ligand>
        <name>S-adenosyl-L-methionine</name>
        <dbReference type="ChEBI" id="CHEBI:59789"/>
    </ligand>
</feature>
<organism evidence="7 8">
    <name type="scientific">Helicobacter canadensis MIT 98-5491</name>
    <dbReference type="NCBI Taxonomy" id="537970"/>
    <lineage>
        <taxon>Bacteria</taxon>
        <taxon>Pseudomonadati</taxon>
        <taxon>Campylobacterota</taxon>
        <taxon>Epsilonproteobacteria</taxon>
        <taxon>Campylobacterales</taxon>
        <taxon>Helicobacteraceae</taxon>
        <taxon>Helicobacter</taxon>
    </lineage>
</organism>
<dbReference type="Pfam" id="PF05958">
    <property type="entry name" value="tRNA_U5-meth_tr"/>
    <property type="match status" value="1"/>
</dbReference>
<comment type="similarity">
    <text evidence="5">Belongs to the class I-like SAM-binding methyltransferase superfamily. RNA M5U methyltransferase family.</text>
</comment>
<dbReference type="GO" id="GO:0000049">
    <property type="term" value="F:tRNA binding"/>
    <property type="evidence" value="ECO:0007669"/>
    <property type="project" value="TreeGrafter"/>
</dbReference>
<evidence type="ECO:0000256" key="5">
    <source>
        <dbReference type="PROSITE-ProRule" id="PRU01024"/>
    </source>
</evidence>
<dbReference type="Gene3D" id="3.40.50.150">
    <property type="entry name" value="Vaccinia Virus protein VP39"/>
    <property type="match status" value="1"/>
</dbReference>
<feature type="binding site" evidence="5">
    <location>
        <position position="218"/>
    </location>
    <ligand>
        <name>S-adenosyl-L-methionine</name>
        <dbReference type="ChEBI" id="CHEBI:59789"/>
    </ligand>
</feature>
<feature type="active site" evidence="6">
    <location>
        <position position="324"/>
    </location>
</feature>
<keyword evidence="2 5" id="KW-0808">Transferase</keyword>
<dbReference type="GO" id="GO:0032259">
    <property type="term" value="P:methylation"/>
    <property type="evidence" value="ECO:0007669"/>
    <property type="project" value="UniProtKB-KW"/>
</dbReference>
<dbReference type="RefSeq" id="WP_006656873.1">
    <property type="nucleotide sequence ID" value="NZ_CM000776.2"/>
</dbReference>
<dbReference type="InterPro" id="IPR030391">
    <property type="entry name" value="MeTrfase_TrmA_CS"/>
</dbReference>
<dbReference type="GO" id="GO:0009451">
    <property type="term" value="P:RNA modification"/>
    <property type="evidence" value="ECO:0007669"/>
    <property type="project" value="UniProtKB-ARBA"/>
</dbReference>
<keyword evidence="3 5" id="KW-0949">S-adenosyl-L-methionine</keyword>
<dbReference type="GO" id="GO:0030697">
    <property type="term" value="F:tRNA (uracil(54)-C5)-methyltransferase activity, S-adenosyl methionine-dependent"/>
    <property type="evidence" value="ECO:0007669"/>
    <property type="project" value="InterPro"/>
</dbReference>
<dbReference type="FunFam" id="3.40.50.150:FF:000012">
    <property type="entry name" value="tRNA/tmRNA (uracil-C(5))-methyltransferase"/>
    <property type="match status" value="1"/>
</dbReference>
<dbReference type="HAMAP" id="MF_01011">
    <property type="entry name" value="RNA_methyltr_TrmA"/>
    <property type="match status" value="1"/>
</dbReference>
<dbReference type="PANTHER" id="PTHR47790:SF2">
    <property type="entry name" value="TRNA_TMRNA (URACIL-C(5))-METHYLTRANSFERASE"/>
    <property type="match status" value="1"/>
</dbReference>
<evidence type="ECO:0000313" key="8">
    <source>
        <dbReference type="Proteomes" id="UP000007032"/>
    </source>
</evidence>
<dbReference type="Gene3D" id="2.40.50.1070">
    <property type="match status" value="1"/>
</dbReference>
<sequence>MVCVYLGVCGGCSILEECSLESKVDYAKQLLGINQCDIVSLRQDSFRARCELGIFFKDDKINYAMRKGKQFVCIENCCNLLESLQKFLPVLKKKLNQEFFKDFRQKLFAIEVLSTQNDEILLTLIYHKKLNETWLENAKELKKALQEFRVEIIGRSKGVKLIVEKDYVVEKLEIDGKKYYYRYDEGAFTQPNPKINEKMIEWVLQNISQSKGDLLEMYCGCGNFTIPLSQKFRKVLATEISKVSIRAAKFACQRNGCNNITFVRLSGQECIEAIEGIRKFNRLEQINLEEYDFSMILVDPPRGGLGEEVCRFLQNFSSILYISCNPLSLAKDLKILSQTHRIVKAAFFDQFPHTSHLETGILLQKVDSNS</sequence>
<dbReference type="InterPro" id="IPR030390">
    <property type="entry name" value="MeTrfase_TrmA_AS"/>
</dbReference>
<evidence type="ECO:0000313" key="7">
    <source>
        <dbReference type="EMBL" id="EES89698.1"/>
    </source>
</evidence>
<dbReference type="eggNOG" id="COG2265">
    <property type="taxonomic scope" value="Bacteria"/>
</dbReference>
<evidence type="ECO:0000256" key="2">
    <source>
        <dbReference type="ARBA" id="ARBA00022679"/>
    </source>
</evidence>
<evidence type="ECO:0000256" key="3">
    <source>
        <dbReference type="ARBA" id="ARBA00022691"/>
    </source>
</evidence>
<keyword evidence="8" id="KW-1185">Reference proteome</keyword>
<feature type="binding site" evidence="5">
    <location>
        <position position="239"/>
    </location>
    <ligand>
        <name>S-adenosyl-L-methionine</name>
        <dbReference type="ChEBI" id="CHEBI:59789"/>
    </ligand>
</feature>
<feature type="active site" description="Nucleophile" evidence="5">
    <location>
        <position position="324"/>
    </location>
</feature>
<gene>
    <name evidence="7" type="primary">trmA</name>
    <name evidence="7" type="ORF">HCAN_0984</name>
</gene>
<dbReference type="SUPFAM" id="SSF53335">
    <property type="entry name" value="S-adenosyl-L-methionine-dependent methyltransferases"/>
    <property type="match status" value="1"/>
</dbReference>
<dbReference type="OrthoDB" id="9804590at2"/>
<protein>
    <submittedName>
        <fullName evidence="7">tRNA (Uracil-5-)-methyltransferase</fullName>
    </submittedName>
</protein>
<dbReference type="GO" id="GO:0019843">
    <property type="term" value="F:rRNA binding"/>
    <property type="evidence" value="ECO:0007669"/>
    <property type="project" value="TreeGrafter"/>
</dbReference>
<dbReference type="PROSITE" id="PS51687">
    <property type="entry name" value="SAM_MT_RNA_M5U"/>
    <property type="match status" value="1"/>
</dbReference>
<dbReference type="PANTHER" id="PTHR47790">
    <property type="entry name" value="TRNA/TMRNA (URACIL-C(5))-METHYLTRANSFERASE"/>
    <property type="match status" value="1"/>
</dbReference>
<evidence type="ECO:0000256" key="1">
    <source>
        <dbReference type="ARBA" id="ARBA00022603"/>
    </source>
</evidence>
<reference evidence="7 8" key="1">
    <citation type="journal article" date="2009" name="J. Bacteriol.">
        <title>Genome sequence of the emerging pathogen Helicobacter canadensis.</title>
        <authorList>
            <person name="Loman N.J."/>
            <person name="Snyder L.A."/>
            <person name="Linton J.D."/>
            <person name="Langdon R."/>
            <person name="Lawson A.J."/>
            <person name="Weinstock G.M."/>
            <person name="Wren B.W."/>
            <person name="Pallen M.J."/>
        </authorList>
    </citation>
    <scope>NUCLEOTIDE SEQUENCE [LARGE SCALE GENOMIC DNA]</scope>
    <source>
        <strain evidence="7 8">MIT 98-5491</strain>
    </source>
</reference>
<keyword evidence="4" id="KW-0819">tRNA processing</keyword>
<dbReference type="PROSITE" id="PS01231">
    <property type="entry name" value="TRMA_2"/>
    <property type="match status" value="1"/>
</dbReference>
<evidence type="ECO:0000256" key="6">
    <source>
        <dbReference type="PROSITE-ProRule" id="PRU10015"/>
    </source>
</evidence>
<dbReference type="PROSITE" id="PS01230">
    <property type="entry name" value="TRMA_1"/>
    <property type="match status" value="1"/>
</dbReference>
<dbReference type="AlphaFoldDB" id="C5ZX30"/>
<dbReference type="GO" id="GO:0008033">
    <property type="term" value="P:tRNA processing"/>
    <property type="evidence" value="ECO:0007669"/>
    <property type="project" value="UniProtKB-KW"/>
</dbReference>
<keyword evidence="1 5" id="KW-0489">Methyltransferase</keyword>
<dbReference type="HOGENOM" id="CLU_043022_0_0_7"/>
<proteinExistence type="inferred from homology"/>
<evidence type="ECO:0000256" key="4">
    <source>
        <dbReference type="ARBA" id="ARBA00022694"/>
    </source>
</evidence>
<dbReference type="GO" id="GO:0005829">
    <property type="term" value="C:cytosol"/>
    <property type="evidence" value="ECO:0007669"/>
    <property type="project" value="TreeGrafter"/>
</dbReference>
<name>C5ZX30_9HELI</name>
<dbReference type="CDD" id="cd02440">
    <property type="entry name" value="AdoMet_MTases"/>
    <property type="match status" value="1"/>
</dbReference>
<dbReference type="InterPro" id="IPR010280">
    <property type="entry name" value="U5_MeTrfase_fam"/>
</dbReference>
<dbReference type="Proteomes" id="UP000007032">
    <property type="component" value="Chromosome"/>
</dbReference>